<sequence length="277" mass="30154">MHLTETLSTEDRPGKHALRGRTNAALRRQQGGPIAANPVMISHSSRKHLGRMSRITRGPMTKLKRNRDSKSLQPRSSSQNANSRDIERSADGFGAPSEFSSRSKFPVYSDSFSLTSRTQNPSPYLRRLGTVSGSVEVDRTISKDNTGGEAARLASLLAKFGASRRPDIQQHHIPSKRPSLDGTSYNSGTTPAADSDKSLRPPTPRMFDRLKGTPVAIPIAQVASQSHADNNQNELAASLSSNGMVGFNAMTFSDPWVSDNALNDLDFDSFYHSDGDN</sequence>
<dbReference type="STRING" id="1173701.A0A066XGP5"/>
<gene>
    <name evidence="2" type="ORF">CSUB01_09551</name>
</gene>
<evidence type="ECO:0000313" key="2">
    <source>
        <dbReference type="EMBL" id="KDN68097.1"/>
    </source>
</evidence>
<feature type="compositionally biased region" description="Polar residues" evidence="1">
    <location>
        <begin position="181"/>
        <end position="192"/>
    </location>
</feature>
<accession>A0A066XGP5</accession>
<feature type="region of interest" description="Disordered" evidence="1">
    <location>
        <begin position="25"/>
        <end position="101"/>
    </location>
</feature>
<proteinExistence type="predicted"/>
<protein>
    <submittedName>
        <fullName evidence="2">Putative SOM1 protein</fullName>
    </submittedName>
</protein>
<dbReference type="AlphaFoldDB" id="A0A066XGP5"/>
<evidence type="ECO:0000256" key="1">
    <source>
        <dbReference type="SAM" id="MobiDB-lite"/>
    </source>
</evidence>
<evidence type="ECO:0000313" key="3">
    <source>
        <dbReference type="Proteomes" id="UP000027238"/>
    </source>
</evidence>
<feature type="compositionally biased region" description="Polar residues" evidence="1">
    <location>
        <begin position="71"/>
        <end position="83"/>
    </location>
</feature>
<reference evidence="3" key="1">
    <citation type="journal article" date="2014" name="Genome Announc.">
        <title>Draft genome sequence of Colletotrichum sublineola, a destructive pathogen of cultivated sorghum.</title>
        <authorList>
            <person name="Baroncelli R."/>
            <person name="Sanz-Martin J.M."/>
            <person name="Rech G.E."/>
            <person name="Sukno S.A."/>
            <person name="Thon M.R."/>
        </authorList>
    </citation>
    <scope>NUCLEOTIDE SEQUENCE [LARGE SCALE GENOMIC DNA]</scope>
    <source>
        <strain evidence="3">TX430BB</strain>
    </source>
</reference>
<dbReference type="Proteomes" id="UP000027238">
    <property type="component" value="Unassembled WGS sequence"/>
</dbReference>
<dbReference type="EMBL" id="JMSE01000730">
    <property type="protein sequence ID" value="KDN68097.1"/>
    <property type="molecule type" value="Genomic_DNA"/>
</dbReference>
<dbReference type="HOGENOM" id="CLU_1004769_0_0_1"/>
<comment type="caution">
    <text evidence="2">The sequence shown here is derived from an EMBL/GenBank/DDBJ whole genome shotgun (WGS) entry which is preliminary data.</text>
</comment>
<name>A0A066XGP5_COLSU</name>
<organism evidence="2 3">
    <name type="scientific">Colletotrichum sublineola</name>
    <name type="common">Sorghum anthracnose fungus</name>
    <dbReference type="NCBI Taxonomy" id="1173701"/>
    <lineage>
        <taxon>Eukaryota</taxon>
        <taxon>Fungi</taxon>
        <taxon>Dikarya</taxon>
        <taxon>Ascomycota</taxon>
        <taxon>Pezizomycotina</taxon>
        <taxon>Sordariomycetes</taxon>
        <taxon>Hypocreomycetidae</taxon>
        <taxon>Glomerellales</taxon>
        <taxon>Glomerellaceae</taxon>
        <taxon>Colletotrichum</taxon>
        <taxon>Colletotrichum graminicola species complex</taxon>
    </lineage>
</organism>
<feature type="region of interest" description="Disordered" evidence="1">
    <location>
        <begin position="163"/>
        <end position="202"/>
    </location>
</feature>
<keyword evidence="3" id="KW-1185">Reference proteome</keyword>
<dbReference type="OrthoDB" id="10636447at2759"/>